<evidence type="ECO:0000259" key="10">
    <source>
        <dbReference type="PROSITE" id="PS51471"/>
    </source>
</evidence>
<sequence>MSKKVREACENHGYFLLTCDEIIPKGLNQEFFKRMEELFYLPEETKKQHKSTTVFSSYDVNPLFQSFGLDEVPLSDIAQTFTNLMWPQGNPSFCETLKSMSLKMVKLSSMVMKMIKEGYDLPQHYNSEIENMKISSNSRLIRYKVPKDKNNSETALVMHTDKNALTIFCENEVQGLQVLSKTCKWIDVKLPQDGFVVIIGEILKAWSNARLHAVPHRVVMSGEKERYTLILFTRPKEEMKIVVPHELVDEKTNPLRYRPFKYGDYFSYFTSNPLKPDALEAFAVLLKLVDQLKYSNMNNNHLPMEGSSNFNNIVSEISNLRVSSPSDQLWDGDHDEAEPVDTVGPSQDEKTSAAVLWYTDSLTQKATLEGHSSLITDVRFSPSMVHLATSSFDKTIRIWDVENPVYSYRIFTGHSAAAMTVDFHPKIDDLVCSCDGYGEIRYWSINNGNCARVFGGGNTQFLLGGINSLHERFAVLIETRSLYIFSGYHRDSEGHRRPVYCVCWDPSGEFLASVSEDSVKSLELWNMRENKTMTVPAHDGLIAALAVSTVNGLVASASHDNCAREGDAEEGGGGVATVVGGAGERVGLARRCWSKEPPAVVLGYARWGDAEEGDGSVAAVVGGAGDAVVWWKDAVAIRSLEGCGCLVVEGE</sequence>
<evidence type="ECO:0000256" key="8">
    <source>
        <dbReference type="PROSITE-ProRule" id="PRU00221"/>
    </source>
</evidence>
<dbReference type="PROSITE" id="PS50082">
    <property type="entry name" value="WD_REPEATS_2"/>
    <property type="match status" value="2"/>
</dbReference>
<evidence type="ECO:0000256" key="2">
    <source>
        <dbReference type="ARBA" id="ARBA00022723"/>
    </source>
</evidence>
<dbReference type="GO" id="GO:0046872">
    <property type="term" value="F:metal ion binding"/>
    <property type="evidence" value="ECO:0007669"/>
    <property type="project" value="UniProtKB-KW"/>
</dbReference>
<dbReference type="EMBL" id="JBGMDY010000001">
    <property type="protein sequence ID" value="KAL2346765.1"/>
    <property type="molecule type" value="Genomic_DNA"/>
</dbReference>
<comment type="function">
    <text evidence="5">2-oxoglutarate-dependent dioxygenase essential for auxin catabolism and maintenance of auxin homeostasis in reproductive organs. Catalyzes the irreversible oxidation of indole-3-acetic acid (IAA) to the biologically inactive 2-oxoindole-3-acetic acid (OxIAA).</text>
</comment>
<proteinExistence type="predicted"/>
<dbReference type="SUPFAM" id="SSF51197">
    <property type="entry name" value="Clavaminate synthase-like"/>
    <property type="match status" value="1"/>
</dbReference>
<dbReference type="Gene3D" id="2.130.10.10">
    <property type="entry name" value="YVTN repeat-like/Quinoprotein amine dehydrogenase"/>
    <property type="match status" value="2"/>
</dbReference>
<evidence type="ECO:0000256" key="6">
    <source>
        <dbReference type="ARBA" id="ARBA00074102"/>
    </source>
</evidence>
<dbReference type="SUPFAM" id="SSF50978">
    <property type="entry name" value="WD40 repeat-like"/>
    <property type="match status" value="1"/>
</dbReference>
<evidence type="ECO:0000313" key="11">
    <source>
        <dbReference type="EMBL" id="KAL2346765.1"/>
    </source>
</evidence>
<dbReference type="Pfam" id="PF03171">
    <property type="entry name" value="2OG-FeII_Oxy"/>
    <property type="match status" value="1"/>
</dbReference>
<gene>
    <name evidence="11" type="ORF">Fmac_000765</name>
</gene>
<dbReference type="PROSITE" id="PS50294">
    <property type="entry name" value="WD_REPEATS_REGION"/>
    <property type="match status" value="1"/>
</dbReference>
<dbReference type="FunFam" id="2.60.120.330:FF:000017">
    <property type="entry name" value="2-oxoglutarate-dependent dioxygenase DAO"/>
    <property type="match status" value="1"/>
</dbReference>
<keyword evidence="3" id="KW-0677">Repeat</keyword>
<dbReference type="PANTHER" id="PTHR44376:SF5">
    <property type="entry name" value="TRANSCRIPTIONAL COREPRESSOR LEUNIG ISOFORM X1"/>
    <property type="match status" value="1"/>
</dbReference>
<dbReference type="InterPro" id="IPR019775">
    <property type="entry name" value="WD40_repeat_CS"/>
</dbReference>
<feature type="domain" description="Fe2OG dioxygenase" evidence="10">
    <location>
        <begin position="133"/>
        <end position="235"/>
    </location>
</feature>
<evidence type="ECO:0000256" key="1">
    <source>
        <dbReference type="ARBA" id="ARBA00022574"/>
    </source>
</evidence>
<dbReference type="InterPro" id="IPR001680">
    <property type="entry name" value="WD40_rpt"/>
</dbReference>
<dbReference type="InterPro" id="IPR027443">
    <property type="entry name" value="IPNS-like_sf"/>
</dbReference>
<evidence type="ECO:0000256" key="4">
    <source>
        <dbReference type="ARBA" id="ARBA00023004"/>
    </source>
</evidence>
<dbReference type="Pfam" id="PF14226">
    <property type="entry name" value="DIOX_N"/>
    <property type="match status" value="1"/>
</dbReference>
<feature type="repeat" description="WD" evidence="8">
    <location>
        <begin position="368"/>
        <end position="403"/>
    </location>
</feature>
<dbReference type="InterPro" id="IPR015943">
    <property type="entry name" value="WD40/YVTN_repeat-like_dom_sf"/>
</dbReference>
<keyword evidence="2" id="KW-0479">Metal-binding</keyword>
<dbReference type="InterPro" id="IPR044861">
    <property type="entry name" value="IPNS-like_FE2OG_OXY"/>
</dbReference>
<dbReference type="InterPro" id="IPR005123">
    <property type="entry name" value="Oxoglu/Fe-dep_dioxygenase_dom"/>
</dbReference>
<feature type="repeat" description="WD" evidence="8">
    <location>
        <begin position="411"/>
        <end position="453"/>
    </location>
</feature>
<protein>
    <recommendedName>
        <fullName evidence="6">2-oxoglutarate-dependent dioxygenase DAO</fullName>
    </recommendedName>
    <alternativeName>
        <fullName evidence="7">Protein DIOXYGENASE FOR AUXIN OXIDATION</fullName>
    </alternativeName>
</protein>
<dbReference type="Proteomes" id="UP001603857">
    <property type="component" value="Unassembled WGS sequence"/>
</dbReference>
<name>A0ABD1NF66_9FABA</name>
<dbReference type="InterPro" id="IPR036322">
    <property type="entry name" value="WD40_repeat_dom_sf"/>
</dbReference>
<dbReference type="InterPro" id="IPR026992">
    <property type="entry name" value="DIOX_N"/>
</dbReference>
<keyword evidence="12" id="KW-1185">Reference proteome</keyword>
<dbReference type="InterPro" id="IPR044716">
    <property type="entry name" value="LEUNIG-like"/>
</dbReference>
<dbReference type="PROSITE" id="PS51471">
    <property type="entry name" value="FE2OG_OXY"/>
    <property type="match status" value="1"/>
</dbReference>
<keyword evidence="1 8" id="KW-0853">WD repeat</keyword>
<dbReference type="Gene3D" id="2.60.120.330">
    <property type="entry name" value="B-lactam Antibiotic, Isopenicillin N Synthase, Chain"/>
    <property type="match status" value="1"/>
</dbReference>
<comment type="caution">
    <text evidence="11">The sequence shown here is derived from an EMBL/GenBank/DDBJ whole genome shotgun (WGS) entry which is preliminary data.</text>
</comment>
<dbReference type="AlphaFoldDB" id="A0ABD1NF66"/>
<accession>A0ABD1NF66</accession>
<reference evidence="11 12" key="1">
    <citation type="submission" date="2024-08" db="EMBL/GenBank/DDBJ databases">
        <title>Insights into the chromosomal genome structure of Flemingia macrophylla.</title>
        <authorList>
            <person name="Ding Y."/>
            <person name="Zhao Y."/>
            <person name="Bi W."/>
            <person name="Wu M."/>
            <person name="Zhao G."/>
            <person name="Gong Y."/>
            <person name="Li W."/>
            <person name="Zhang P."/>
        </authorList>
    </citation>
    <scope>NUCLEOTIDE SEQUENCE [LARGE SCALE GENOMIC DNA]</scope>
    <source>
        <strain evidence="11">DYQJB</strain>
        <tissue evidence="11">Leaf</tissue>
    </source>
</reference>
<dbReference type="PANTHER" id="PTHR44376">
    <property type="entry name" value="TRANSCRIPTIONAL REGULATOR OF FILAMENTOUS GROWTH FLO8"/>
    <property type="match status" value="1"/>
</dbReference>
<feature type="region of interest" description="Disordered" evidence="9">
    <location>
        <begin position="325"/>
        <end position="347"/>
    </location>
</feature>
<evidence type="ECO:0000256" key="9">
    <source>
        <dbReference type="SAM" id="MobiDB-lite"/>
    </source>
</evidence>
<evidence type="ECO:0000256" key="7">
    <source>
        <dbReference type="ARBA" id="ARBA00076740"/>
    </source>
</evidence>
<evidence type="ECO:0000256" key="3">
    <source>
        <dbReference type="ARBA" id="ARBA00022737"/>
    </source>
</evidence>
<evidence type="ECO:0000256" key="5">
    <source>
        <dbReference type="ARBA" id="ARBA00054658"/>
    </source>
</evidence>
<dbReference type="Pfam" id="PF00400">
    <property type="entry name" value="WD40"/>
    <property type="match status" value="2"/>
</dbReference>
<keyword evidence="4" id="KW-0408">Iron</keyword>
<dbReference type="PROSITE" id="PS00678">
    <property type="entry name" value="WD_REPEATS_1"/>
    <property type="match status" value="1"/>
</dbReference>
<organism evidence="11 12">
    <name type="scientific">Flemingia macrophylla</name>
    <dbReference type="NCBI Taxonomy" id="520843"/>
    <lineage>
        <taxon>Eukaryota</taxon>
        <taxon>Viridiplantae</taxon>
        <taxon>Streptophyta</taxon>
        <taxon>Embryophyta</taxon>
        <taxon>Tracheophyta</taxon>
        <taxon>Spermatophyta</taxon>
        <taxon>Magnoliopsida</taxon>
        <taxon>eudicotyledons</taxon>
        <taxon>Gunneridae</taxon>
        <taxon>Pentapetalae</taxon>
        <taxon>rosids</taxon>
        <taxon>fabids</taxon>
        <taxon>Fabales</taxon>
        <taxon>Fabaceae</taxon>
        <taxon>Papilionoideae</taxon>
        <taxon>50 kb inversion clade</taxon>
        <taxon>NPAAA clade</taxon>
        <taxon>indigoferoid/millettioid clade</taxon>
        <taxon>Phaseoleae</taxon>
        <taxon>Flemingia</taxon>
    </lineage>
</organism>
<dbReference type="SMART" id="SM00320">
    <property type="entry name" value="WD40"/>
    <property type="match status" value="4"/>
</dbReference>
<evidence type="ECO:0000313" key="12">
    <source>
        <dbReference type="Proteomes" id="UP001603857"/>
    </source>
</evidence>